<evidence type="ECO:0000256" key="1">
    <source>
        <dbReference type="ARBA" id="ARBA00010641"/>
    </source>
</evidence>
<dbReference type="NCBIfam" id="TIGR02983">
    <property type="entry name" value="SigE-fam_strep"/>
    <property type="match status" value="1"/>
</dbReference>
<dbReference type="SUPFAM" id="SSF88659">
    <property type="entry name" value="Sigma3 and sigma4 domains of RNA polymerase sigma factors"/>
    <property type="match status" value="1"/>
</dbReference>
<feature type="domain" description="RNA polymerase sigma factor 70 region 4 type 2" evidence="7">
    <location>
        <begin position="100"/>
        <end position="148"/>
    </location>
</feature>
<keyword evidence="9" id="KW-1185">Reference proteome</keyword>
<feature type="domain" description="RNA polymerase sigma-70 region 2" evidence="6">
    <location>
        <begin position="11"/>
        <end position="76"/>
    </location>
</feature>
<comment type="caution">
    <text evidence="8">The sequence shown here is derived from an EMBL/GenBank/DDBJ whole genome shotgun (WGS) entry which is preliminary data.</text>
</comment>
<evidence type="ECO:0000259" key="7">
    <source>
        <dbReference type="Pfam" id="PF08281"/>
    </source>
</evidence>
<evidence type="ECO:0000256" key="4">
    <source>
        <dbReference type="ARBA" id="ARBA00023125"/>
    </source>
</evidence>
<dbReference type="AlphaFoldDB" id="A0A6V8KHD0"/>
<evidence type="ECO:0000313" key="8">
    <source>
        <dbReference type="EMBL" id="GFJ81808.1"/>
    </source>
</evidence>
<dbReference type="Pfam" id="PF08281">
    <property type="entry name" value="Sigma70_r4_2"/>
    <property type="match status" value="1"/>
</dbReference>
<dbReference type="GO" id="GO:0016987">
    <property type="term" value="F:sigma factor activity"/>
    <property type="evidence" value="ECO:0007669"/>
    <property type="project" value="UniProtKB-KW"/>
</dbReference>
<dbReference type="InterPro" id="IPR013325">
    <property type="entry name" value="RNA_pol_sigma_r2"/>
</dbReference>
<proteinExistence type="inferred from homology"/>
<dbReference type="Gene3D" id="1.10.1740.10">
    <property type="match status" value="1"/>
</dbReference>
<dbReference type="CDD" id="cd06171">
    <property type="entry name" value="Sigma70_r4"/>
    <property type="match status" value="1"/>
</dbReference>
<dbReference type="Pfam" id="PF04542">
    <property type="entry name" value="Sigma70_r2"/>
    <property type="match status" value="1"/>
</dbReference>
<reference evidence="8 9" key="1">
    <citation type="submission" date="2020-03" db="EMBL/GenBank/DDBJ databases">
        <title>Whole genome shotgun sequence of Phytohabitans houttuyneae NBRC 108639.</title>
        <authorList>
            <person name="Komaki H."/>
            <person name="Tamura T."/>
        </authorList>
    </citation>
    <scope>NUCLEOTIDE SEQUENCE [LARGE SCALE GENOMIC DNA]</scope>
    <source>
        <strain evidence="8 9">NBRC 108639</strain>
    </source>
</reference>
<dbReference type="Gene3D" id="1.10.10.10">
    <property type="entry name" value="Winged helix-like DNA-binding domain superfamily/Winged helix DNA-binding domain"/>
    <property type="match status" value="1"/>
</dbReference>
<dbReference type="InterPro" id="IPR014284">
    <property type="entry name" value="RNA_pol_sigma-70_dom"/>
</dbReference>
<dbReference type="PANTHER" id="PTHR43133:SF50">
    <property type="entry name" value="ECF RNA POLYMERASE SIGMA FACTOR SIGM"/>
    <property type="match status" value="1"/>
</dbReference>
<dbReference type="SUPFAM" id="SSF88946">
    <property type="entry name" value="Sigma2 domain of RNA polymerase sigma factors"/>
    <property type="match status" value="1"/>
</dbReference>
<dbReference type="InterPro" id="IPR013324">
    <property type="entry name" value="RNA_pol_sigma_r3/r4-like"/>
</dbReference>
<dbReference type="InterPro" id="IPR036388">
    <property type="entry name" value="WH-like_DNA-bd_sf"/>
</dbReference>
<dbReference type="PANTHER" id="PTHR43133">
    <property type="entry name" value="RNA POLYMERASE ECF-TYPE SIGMA FACTO"/>
    <property type="match status" value="1"/>
</dbReference>
<evidence type="ECO:0000256" key="3">
    <source>
        <dbReference type="ARBA" id="ARBA00023082"/>
    </source>
</evidence>
<gene>
    <name evidence="8" type="ORF">Phou_059880</name>
</gene>
<reference evidence="8 9" key="2">
    <citation type="submission" date="2020-03" db="EMBL/GenBank/DDBJ databases">
        <authorList>
            <person name="Ichikawa N."/>
            <person name="Kimura A."/>
            <person name="Kitahashi Y."/>
            <person name="Uohara A."/>
        </authorList>
    </citation>
    <scope>NUCLEOTIDE SEQUENCE [LARGE SCALE GENOMIC DNA]</scope>
    <source>
        <strain evidence="8 9">NBRC 108639</strain>
    </source>
</reference>
<dbReference type="Proteomes" id="UP000482800">
    <property type="component" value="Unassembled WGS sequence"/>
</dbReference>
<sequence length="166" mass="18554">MRDADGFDEFYRATSARMLRYGFALTGDLPEAQDLVQEAYIRAWQRWRRLAEYDNTEAWVRLVLTRLATDSWRGLRNRRVALRRAGPPGDAPAPSEDTVLLVSALRRLPAAQRRAVALHYLCDMSVAEIAVETGSSTGTVKSWLSRGRTGLAAVLDDLMTEANDVA</sequence>
<evidence type="ECO:0000313" key="9">
    <source>
        <dbReference type="Proteomes" id="UP000482800"/>
    </source>
</evidence>
<keyword evidence="3" id="KW-0731">Sigma factor</keyword>
<evidence type="ECO:0000256" key="2">
    <source>
        <dbReference type="ARBA" id="ARBA00023015"/>
    </source>
</evidence>
<dbReference type="InterPro" id="IPR014325">
    <property type="entry name" value="RNA_pol_sigma-E_actinobac"/>
</dbReference>
<name>A0A6V8KHD0_9ACTN</name>
<dbReference type="GO" id="GO:0006352">
    <property type="term" value="P:DNA-templated transcription initiation"/>
    <property type="evidence" value="ECO:0007669"/>
    <property type="project" value="InterPro"/>
</dbReference>
<dbReference type="InterPro" id="IPR013249">
    <property type="entry name" value="RNA_pol_sigma70_r4_t2"/>
</dbReference>
<keyword evidence="4" id="KW-0238">DNA-binding</keyword>
<dbReference type="InterPro" id="IPR007627">
    <property type="entry name" value="RNA_pol_sigma70_r2"/>
</dbReference>
<accession>A0A6V8KHD0</accession>
<dbReference type="GO" id="GO:0003677">
    <property type="term" value="F:DNA binding"/>
    <property type="evidence" value="ECO:0007669"/>
    <property type="project" value="UniProtKB-KW"/>
</dbReference>
<dbReference type="InterPro" id="IPR039425">
    <property type="entry name" value="RNA_pol_sigma-70-like"/>
</dbReference>
<keyword evidence="2" id="KW-0805">Transcription regulation</keyword>
<organism evidence="8 9">
    <name type="scientific">Phytohabitans houttuyneae</name>
    <dbReference type="NCBI Taxonomy" id="1076126"/>
    <lineage>
        <taxon>Bacteria</taxon>
        <taxon>Bacillati</taxon>
        <taxon>Actinomycetota</taxon>
        <taxon>Actinomycetes</taxon>
        <taxon>Micromonosporales</taxon>
        <taxon>Micromonosporaceae</taxon>
    </lineage>
</organism>
<dbReference type="NCBIfam" id="TIGR02937">
    <property type="entry name" value="sigma70-ECF"/>
    <property type="match status" value="1"/>
</dbReference>
<dbReference type="EMBL" id="BLPF01000002">
    <property type="protein sequence ID" value="GFJ81808.1"/>
    <property type="molecule type" value="Genomic_DNA"/>
</dbReference>
<comment type="similarity">
    <text evidence="1">Belongs to the sigma-70 factor family. ECF subfamily.</text>
</comment>
<evidence type="ECO:0000259" key="6">
    <source>
        <dbReference type="Pfam" id="PF04542"/>
    </source>
</evidence>
<protein>
    <submittedName>
        <fullName evidence="8">RNA polymerase sigma24 factor</fullName>
    </submittedName>
</protein>
<evidence type="ECO:0000256" key="5">
    <source>
        <dbReference type="ARBA" id="ARBA00023163"/>
    </source>
</evidence>
<dbReference type="RefSeq" id="WP_173061505.1">
    <property type="nucleotide sequence ID" value="NZ_BAABGO010000022.1"/>
</dbReference>
<keyword evidence="5" id="KW-0804">Transcription</keyword>